<comment type="caution">
    <text evidence="2">The sequence shown here is derived from an EMBL/GenBank/DDBJ whole genome shotgun (WGS) entry which is preliminary data.</text>
</comment>
<gene>
    <name evidence="2" type="ORF">B0H17DRAFT_1133346</name>
</gene>
<feature type="region of interest" description="Disordered" evidence="1">
    <location>
        <begin position="289"/>
        <end position="314"/>
    </location>
</feature>
<accession>A0AAD7DHU1</accession>
<protein>
    <submittedName>
        <fullName evidence="2">Uncharacterized protein</fullName>
    </submittedName>
</protein>
<evidence type="ECO:0000313" key="2">
    <source>
        <dbReference type="EMBL" id="KAJ7692081.1"/>
    </source>
</evidence>
<dbReference type="EMBL" id="JARKIE010000054">
    <property type="protein sequence ID" value="KAJ7692081.1"/>
    <property type="molecule type" value="Genomic_DNA"/>
</dbReference>
<evidence type="ECO:0000256" key="1">
    <source>
        <dbReference type="SAM" id="MobiDB-lite"/>
    </source>
</evidence>
<sequence length="314" mass="34202">MTCKDIDPILRVLEAALRETALTRSRLVERIMGEFGVASISSPESSSFYARLGSIAGAFAFNGFDRITAFIADPLTMLLDDVRAAVVGECPVTAPTEIATSKALSKMNNEERREAFQLAIDIADGDVSGFLQSVLDAEILSESLYPVHWQGWTISHGTFSAIGNQGRYLEDVGDAEGHEIRASVVLLYPILIAWSQANYGHPHIRPRTSDHAVLGVYSHENGRPFDGMEAKYLATLFRIFFGLLFCGAPSTRKAPTVLKAVQDAFGLYLQVLVEGYVVFRASVSPAGLDGQPVHKRQKASQTPTRAQSRAEAPV</sequence>
<dbReference type="AlphaFoldDB" id="A0AAD7DHU1"/>
<proteinExistence type="predicted"/>
<evidence type="ECO:0000313" key="3">
    <source>
        <dbReference type="Proteomes" id="UP001221757"/>
    </source>
</evidence>
<keyword evidence="3" id="KW-1185">Reference proteome</keyword>
<reference evidence="2" key="1">
    <citation type="submission" date="2023-03" db="EMBL/GenBank/DDBJ databases">
        <title>Massive genome expansion in bonnet fungi (Mycena s.s.) driven by repeated elements and novel gene families across ecological guilds.</title>
        <authorList>
            <consortium name="Lawrence Berkeley National Laboratory"/>
            <person name="Harder C.B."/>
            <person name="Miyauchi S."/>
            <person name="Viragh M."/>
            <person name="Kuo A."/>
            <person name="Thoen E."/>
            <person name="Andreopoulos B."/>
            <person name="Lu D."/>
            <person name="Skrede I."/>
            <person name="Drula E."/>
            <person name="Henrissat B."/>
            <person name="Morin E."/>
            <person name="Kohler A."/>
            <person name="Barry K."/>
            <person name="LaButti K."/>
            <person name="Morin E."/>
            <person name="Salamov A."/>
            <person name="Lipzen A."/>
            <person name="Mereny Z."/>
            <person name="Hegedus B."/>
            <person name="Baldrian P."/>
            <person name="Stursova M."/>
            <person name="Weitz H."/>
            <person name="Taylor A."/>
            <person name="Grigoriev I.V."/>
            <person name="Nagy L.G."/>
            <person name="Martin F."/>
            <person name="Kauserud H."/>
        </authorList>
    </citation>
    <scope>NUCLEOTIDE SEQUENCE</scope>
    <source>
        <strain evidence="2">CBHHK067</strain>
    </source>
</reference>
<organism evidence="2 3">
    <name type="scientific">Mycena rosella</name>
    <name type="common">Pink bonnet</name>
    <name type="synonym">Agaricus rosellus</name>
    <dbReference type="NCBI Taxonomy" id="1033263"/>
    <lineage>
        <taxon>Eukaryota</taxon>
        <taxon>Fungi</taxon>
        <taxon>Dikarya</taxon>
        <taxon>Basidiomycota</taxon>
        <taxon>Agaricomycotina</taxon>
        <taxon>Agaricomycetes</taxon>
        <taxon>Agaricomycetidae</taxon>
        <taxon>Agaricales</taxon>
        <taxon>Marasmiineae</taxon>
        <taxon>Mycenaceae</taxon>
        <taxon>Mycena</taxon>
    </lineage>
</organism>
<dbReference type="Proteomes" id="UP001221757">
    <property type="component" value="Unassembled WGS sequence"/>
</dbReference>
<name>A0AAD7DHU1_MYCRO</name>